<evidence type="ECO:0000313" key="2">
    <source>
        <dbReference type="EMBL" id="EJD39534.1"/>
    </source>
</evidence>
<proteinExistence type="predicted"/>
<dbReference type="OrthoDB" id="2898509at2759"/>
<accession>J0D1B2</accession>
<name>J0D1B2_AURST</name>
<reference evidence="3" key="1">
    <citation type="journal article" date="2012" name="Science">
        <title>The Paleozoic origin of enzymatic lignin decomposition reconstructed from 31 fungal genomes.</title>
        <authorList>
            <person name="Floudas D."/>
            <person name="Binder M."/>
            <person name="Riley R."/>
            <person name="Barry K."/>
            <person name="Blanchette R.A."/>
            <person name="Henrissat B."/>
            <person name="Martinez A.T."/>
            <person name="Otillar R."/>
            <person name="Spatafora J.W."/>
            <person name="Yadav J.S."/>
            <person name="Aerts A."/>
            <person name="Benoit I."/>
            <person name="Boyd A."/>
            <person name="Carlson A."/>
            <person name="Copeland A."/>
            <person name="Coutinho P.M."/>
            <person name="de Vries R.P."/>
            <person name="Ferreira P."/>
            <person name="Findley K."/>
            <person name="Foster B."/>
            <person name="Gaskell J."/>
            <person name="Glotzer D."/>
            <person name="Gorecki P."/>
            <person name="Heitman J."/>
            <person name="Hesse C."/>
            <person name="Hori C."/>
            <person name="Igarashi K."/>
            <person name="Jurgens J.A."/>
            <person name="Kallen N."/>
            <person name="Kersten P."/>
            <person name="Kohler A."/>
            <person name="Kuees U."/>
            <person name="Kumar T.K.A."/>
            <person name="Kuo A."/>
            <person name="LaButti K."/>
            <person name="Larrondo L.F."/>
            <person name="Lindquist E."/>
            <person name="Ling A."/>
            <person name="Lombard V."/>
            <person name="Lucas S."/>
            <person name="Lundell T."/>
            <person name="Martin R."/>
            <person name="McLaughlin D.J."/>
            <person name="Morgenstern I."/>
            <person name="Morin E."/>
            <person name="Murat C."/>
            <person name="Nagy L.G."/>
            <person name="Nolan M."/>
            <person name="Ohm R.A."/>
            <person name="Patyshakuliyeva A."/>
            <person name="Rokas A."/>
            <person name="Ruiz-Duenas F.J."/>
            <person name="Sabat G."/>
            <person name="Salamov A."/>
            <person name="Samejima M."/>
            <person name="Schmutz J."/>
            <person name="Slot J.C."/>
            <person name="St John F."/>
            <person name="Stenlid J."/>
            <person name="Sun H."/>
            <person name="Sun S."/>
            <person name="Syed K."/>
            <person name="Tsang A."/>
            <person name="Wiebenga A."/>
            <person name="Young D."/>
            <person name="Pisabarro A."/>
            <person name="Eastwood D.C."/>
            <person name="Martin F."/>
            <person name="Cullen D."/>
            <person name="Grigoriev I.V."/>
            <person name="Hibbett D.S."/>
        </authorList>
    </citation>
    <scope>NUCLEOTIDE SEQUENCE [LARGE SCALE GENOMIC DNA]</scope>
    <source>
        <strain evidence="3">TFB10046</strain>
    </source>
</reference>
<dbReference type="InParanoid" id="J0D1B2"/>
<gene>
    <name evidence="2" type="ORF">AURDEDRAFT_71017</name>
</gene>
<dbReference type="OMA" id="YSRMRFV"/>
<dbReference type="AlphaFoldDB" id="J0D1B2"/>
<sequence>MVAVQIARRSNARLAAVPQGLVALFIGATSGIGQSALQQFAEHAQAPRIYTVARPASVPAHEAFLATLRQTNPGGTYTLITADISLVSEVDKVVHSVTQETKLDLLVMSPGFMAFEGRGDTREGLDPSMTTRYYSRLRALEQLAPLLAAGAGRVLSVLAGGMEGPLRENDLDLRAPGAWSFWNASVHAATMGTLALERFARANPGLSIVHSFPGPVETPGLERAPKFGMSPPNAISQADGGALALFLAISDRYAVHPGLVPVPDGLDNAKKTSGGIFLVDAKGESVDNERVLADMRARSVDDIVWKHTQNVFANCATKVASSKDEL</sequence>
<dbReference type="SUPFAM" id="SSF51735">
    <property type="entry name" value="NAD(P)-binding Rossmann-fold domains"/>
    <property type="match status" value="1"/>
</dbReference>
<dbReference type="PANTHER" id="PTHR47534:SF3">
    <property type="entry name" value="ALCOHOL DEHYDROGENASE-LIKE C-TERMINAL DOMAIN-CONTAINING PROTEIN"/>
    <property type="match status" value="1"/>
</dbReference>
<dbReference type="EMBL" id="JH687812">
    <property type="protein sequence ID" value="EJD39534.1"/>
    <property type="molecule type" value="Genomic_DNA"/>
</dbReference>
<dbReference type="InterPro" id="IPR052228">
    <property type="entry name" value="Sec_Metab_Biosynth_Oxidored"/>
</dbReference>
<dbReference type="Gene3D" id="3.40.50.720">
    <property type="entry name" value="NAD(P)-binding Rossmann-like Domain"/>
    <property type="match status" value="1"/>
</dbReference>
<dbReference type="eggNOG" id="ENOG502RVFH">
    <property type="taxonomic scope" value="Eukaryota"/>
</dbReference>
<dbReference type="InterPro" id="IPR036291">
    <property type="entry name" value="NAD(P)-bd_dom_sf"/>
</dbReference>
<evidence type="ECO:0000256" key="1">
    <source>
        <dbReference type="ARBA" id="ARBA00023002"/>
    </source>
</evidence>
<dbReference type="GO" id="GO:0016491">
    <property type="term" value="F:oxidoreductase activity"/>
    <property type="evidence" value="ECO:0007669"/>
    <property type="project" value="UniProtKB-KW"/>
</dbReference>
<dbReference type="PANTHER" id="PTHR47534">
    <property type="entry name" value="YALI0E05731P"/>
    <property type="match status" value="1"/>
</dbReference>
<keyword evidence="3" id="KW-1185">Reference proteome</keyword>
<organism evidence="2 3">
    <name type="scientific">Auricularia subglabra (strain TFB-10046 / SS5)</name>
    <name type="common">White-rot fungus</name>
    <name type="synonym">Auricularia delicata (strain TFB10046)</name>
    <dbReference type="NCBI Taxonomy" id="717982"/>
    <lineage>
        <taxon>Eukaryota</taxon>
        <taxon>Fungi</taxon>
        <taxon>Dikarya</taxon>
        <taxon>Basidiomycota</taxon>
        <taxon>Agaricomycotina</taxon>
        <taxon>Agaricomycetes</taxon>
        <taxon>Auriculariales</taxon>
        <taxon>Auriculariaceae</taxon>
        <taxon>Auricularia</taxon>
    </lineage>
</organism>
<protein>
    <submittedName>
        <fullName evidence="2">NAD(P)-binding protein</fullName>
    </submittedName>
</protein>
<dbReference type="KEGG" id="adl:AURDEDRAFT_71017"/>
<keyword evidence="1" id="KW-0560">Oxidoreductase</keyword>
<dbReference type="Proteomes" id="UP000006514">
    <property type="component" value="Unassembled WGS sequence"/>
</dbReference>
<evidence type="ECO:0000313" key="3">
    <source>
        <dbReference type="Proteomes" id="UP000006514"/>
    </source>
</evidence>